<gene>
    <name evidence="2" type="ORF">IAC69_02100</name>
</gene>
<proteinExistence type="predicted"/>
<sequence length="104" mass="12066">MPNKKNQSSVGLMIQRCHKWRQKRKQYMDQARQTSDEIERERLMQAAEHYGRIVNAEQGKIDSTRVPGDKTSVVEEIQNDSTNSDTTSVDDDETTFPDFITDMK</sequence>
<evidence type="ECO:0000313" key="2">
    <source>
        <dbReference type="EMBL" id="MBO8425252.1"/>
    </source>
</evidence>
<evidence type="ECO:0000313" key="3">
    <source>
        <dbReference type="Proteomes" id="UP000823630"/>
    </source>
</evidence>
<dbReference type="EMBL" id="JADINC010000030">
    <property type="protein sequence ID" value="MBO8425252.1"/>
    <property type="molecule type" value="Genomic_DNA"/>
</dbReference>
<name>A0A9D9DCK1_9PROT</name>
<protein>
    <submittedName>
        <fullName evidence="2">Uncharacterized protein</fullName>
    </submittedName>
</protein>
<reference evidence="2" key="1">
    <citation type="submission" date="2020-10" db="EMBL/GenBank/DDBJ databases">
        <authorList>
            <person name="Gilroy R."/>
        </authorList>
    </citation>
    <scope>NUCLEOTIDE SEQUENCE</scope>
    <source>
        <strain evidence="2">8207</strain>
    </source>
</reference>
<comment type="caution">
    <text evidence="2">The sequence shown here is derived from an EMBL/GenBank/DDBJ whole genome shotgun (WGS) entry which is preliminary data.</text>
</comment>
<accession>A0A9D9DCK1</accession>
<reference evidence="2" key="2">
    <citation type="journal article" date="2021" name="PeerJ">
        <title>Extensive microbial diversity within the chicken gut microbiome revealed by metagenomics and culture.</title>
        <authorList>
            <person name="Gilroy R."/>
            <person name="Ravi A."/>
            <person name="Getino M."/>
            <person name="Pursley I."/>
            <person name="Horton D.L."/>
            <person name="Alikhan N.F."/>
            <person name="Baker D."/>
            <person name="Gharbi K."/>
            <person name="Hall N."/>
            <person name="Watson M."/>
            <person name="Adriaenssens E.M."/>
            <person name="Foster-Nyarko E."/>
            <person name="Jarju S."/>
            <person name="Secka A."/>
            <person name="Antonio M."/>
            <person name="Oren A."/>
            <person name="Chaudhuri R.R."/>
            <person name="La Ragione R."/>
            <person name="Hildebrand F."/>
            <person name="Pallen M.J."/>
        </authorList>
    </citation>
    <scope>NUCLEOTIDE SEQUENCE</scope>
    <source>
        <strain evidence="2">8207</strain>
    </source>
</reference>
<evidence type="ECO:0000256" key="1">
    <source>
        <dbReference type="SAM" id="MobiDB-lite"/>
    </source>
</evidence>
<feature type="region of interest" description="Disordered" evidence="1">
    <location>
        <begin position="75"/>
        <end position="104"/>
    </location>
</feature>
<dbReference type="Proteomes" id="UP000823630">
    <property type="component" value="Unassembled WGS sequence"/>
</dbReference>
<dbReference type="AlphaFoldDB" id="A0A9D9DCK1"/>
<organism evidence="2 3">
    <name type="scientific">Candidatus Enterousia avistercoris</name>
    <dbReference type="NCBI Taxonomy" id="2840788"/>
    <lineage>
        <taxon>Bacteria</taxon>
        <taxon>Pseudomonadati</taxon>
        <taxon>Pseudomonadota</taxon>
        <taxon>Alphaproteobacteria</taxon>
        <taxon>Candidatus Enterousia</taxon>
    </lineage>
</organism>